<dbReference type="GO" id="GO:0032259">
    <property type="term" value="P:methylation"/>
    <property type="evidence" value="ECO:0007669"/>
    <property type="project" value="UniProtKB-KW"/>
</dbReference>
<dbReference type="GO" id="GO:0008168">
    <property type="term" value="F:methyltransferase activity"/>
    <property type="evidence" value="ECO:0007669"/>
    <property type="project" value="UniProtKB-KW"/>
</dbReference>
<dbReference type="CDD" id="cd02440">
    <property type="entry name" value="AdoMet_MTases"/>
    <property type="match status" value="1"/>
</dbReference>
<dbReference type="AlphaFoldDB" id="A0A2W5DGA7"/>
<dbReference type="InterPro" id="IPR041698">
    <property type="entry name" value="Methyltransf_25"/>
</dbReference>
<dbReference type="Gene3D" id="3.40.50.150">
    <property type="entry name" value="Vaccinia Virus protein VP39"/>
    <property type="match status" value="1"/>
</dbReference>
<evidence type="ECO:0000313" key="2">
    <source>
        <dbReference type="EMBL" id="PZP30941.1"/>
    </source>
</evidence>
<dbReference type="InterPro" id="IPR029063">
    <property type="entry name" value="SAM-dependent_MTases_sf"/>
</dbReference>
<evidence type="ECO:0000313" key="3">
    <source>
        <dbReference type="Proteomes" id="UP000249633"/>
    </source>
</evidence>
<dbReference type="PANTHER" id="PTHR43464">
    <property type="entry name" value="METHYLTRANSFERASE"/>
    <property type="match status" value="1"/>
</dbReference>
<accession>A0A2W5DGA7</accession>
<keyword evidence="2" id="KW-0489">Methyltransferase</keyword>
<protein>
    <submittedName>
        <fullName evidence="2">SAM-dependent methyltransferase</fullName>
    </submittedName>
</protein>
<comment type="caution">
    <text evidence="2">The sequence shown here is derived from an EMBL/GenBank/DDBJ whole genome shotgun (WGS) entry which is preliminary data.</text>
</comment>
<dbReference type="SUPFAM" id="SSF53335">
    <property type="entry name" value="S-adenosyl-L-methionine-dependent methyltransferases"/>
    <property type="match status" value="1"/>
</dbReference>
<name>A0A2W5DGA7_9BURK</name>
<proteinExistence type="predicted"/>
<organism evidence="2 3">
    <name type="scientific">Roseateles depolymerans</name>
    <dbReference type="NCBI Taxonomy" id="76731"/>
    <lineage>
        <taxon>Bacteria</taxon>
        <taxon>Pseudomonadati</taxon>
        <taxon>Pseudomonadota</taxon>
        <taxon>Betaproteobacteria</taxon>
        <taxon>Burkholderiales</taxon>
        <taxon>Sphaerotilaceae</taxon>
        <taxon>Roseateles</taxon>
    </lineage>
</organism>
<reference evidence="2 3" key="1">
    <citation type="submission" date="2017-08" db="EMBL/GenBank/DDBJ databases">
        <title>Infants hospitalized years apart are colonized by the same room-sourced microbial strains.</title>
        <authorList>
            <person name="Brooks B."/>
            <person name="Olm M.R."/>
            <person name="Firek B.A."/>
            <person name="Baker R."/>
            <person name="Thomas B.C."/>
            <person name="Morowitz M.J."/>
            <person name="Banfield J.F."/>
        </authorList>
    </citation>
    <scope>NUCLEOTIDE SEQUENCE [LARGE SCALE GENOMIC DNA]</scope>
    <source>
        <strain evidence="2">S2_012_000_R2_81</strain>
    </source>
</reference>
<sequence>MTPQDLELQTRLQDTREAFDSVAADYDGPRGNNGPIQDMRDEMWRWLDRSFAPGSRLIDLGCGTGLDAVHLAGLGHQVTATDWSPQMVARTAARAEAAGLAQRVQARAVGAQELQALEGDGLYDGAYSNLGPLNCVPDLDAVARECHRLLKPGGRLVFTVIGRWCPWEIWHYARQGRWSRVGIRFARDTVAVGMNKRTIWTRYFTPREFYAAFAPYFELEQQRGLCVFVPPPYLTWLHERHPRWHERLWRLDRRVAAWPVFRAMGDHFLLVMRKRAS</sequence>
<dbReference type="Proteomes" id="UP000249633">
    <property type="component" value="Unassembled WGS sequence"/>
</dbReference>
<dbReference type="PANTHER" id="PTHR43464:SF92">
    <property type="entry name" value="SLR1071 PROTEIN"/>
    <property type="match status" value="1"/>
</dbReference>
<feature type="domain" description="Methyltransferase" evidence="1">
    <location>
        <begin position="58"/>
        <end position="154"/>
    </location>
</feature>
<evidence type="ECO:0000259" key="1">
    <source>
        <dbReference type="Pfam" id="PF13649"/>
    </source>
</evidence>
<keyword evidence="2" id="KW-0808">Transferase</keyword>
<dbReference type="Pfam" id="PF13649">
    <property type="entry name" value="Methyltransf_25"/>
    <property type="match status" value="1"/>
</dbReference>
<gene>
    <name evidence="2" type="ORF">DI603_13480</name>
</gene>
<dbReference type="EMBL" id="QFOD01000012">
    <property type="protein sequence ID" value="PZP30941.1"/>
    <property type="molecule type" value="Genomic_DNA"/>
</dbReference>